<dbReference type="FunFam" id="3.40.532.10:FF:000009">
    <property type="entry name" value="Ubiquitin carboxyl-terminal hydrolase"/>
    <property type="match status" value="1"/>
</dbReference>
<dbReference type="PIRSF" id="PIRSF038120">
    <property type="entry name" value="Ubiquitinyl_hydrolase_UCH37"/>
    <property type="match status" value="1"/>
</dbReference>
<accession>A0AA35WQC4</accession>
<dbReference type="PANTHER" id="PTHR10589">
    <property type="entry name" value="UBIQUITIN CARBOXYL-TERMINAL HYDROLASE"/>
    <property type="match status" value="1"/>
</dbReference>
<dbReference type="GO" id="GO:0006511">
    <property type="term" value="P:ubiquitin-dependent protein catabolic process"/>
    <property type="evidence" value="ECO:0007669"/>
    <property type="project" value="UniProtKB-UniRule"/>
</dbReference>
<evidence type="ECO:0000256" key="5">
    <source>
        <dbReference type="ARBA" id="ARBA00022801"/>
    </source>
</evidence>
<evidence type="ECO:0000256" key="8">
    <source>
        <dbReference type="PIRSR" id="PIRSR038120-1"/>
    </source>
</evidence>
<keyword evidence="6 7" id="KW-0788">Thiol protease</keyword>
<dbReference type="InterPro" id="IPR017390">
    <property type="entry name" value="Ubiquitinyl_hydrolase_UCH37"/>
</dbReference>
<keyword evidence="4 7" id="KW-0833">Ubl conjugation pathway</keyword>
<comment type="catalytic activity">
    <reaction evidence="1 7 10 11">
        <text>Thiol-dependent hydrolysis of ester, thioester, amide, peptide and isopeptide bonds formed by the C-terminal Gly of ubiquitin (a 76-residue protein attached to proteins as an intracellular targeting signal).</text>
        <dbReference type="EC" id="3.4.19.12"/>
    </reaction>
</comment>
<dbReference type="AlphaFoldDB" id="A0AA35WQC4"/>
<dbReference type="GO" id="GO:0016579">
    <property type="term" value="P:protein deubiquitination"/>
    <property type="evidence" value="ECO:0007669"/>
    <property type="project" value="InterPro"/>
</dbReference>
<evidence type="ECO:0000256" key="11">
    <source>
        <dbReference type="RuleBase" id="RU361215"/>
    </source>
</evidence>
<dbReference type="Pfam" id="PF01088">
    <property type="entry name" value="Peptidase_C12"/>
    <property type="match status" value="1"/>
</dbReference>
<feature type="active site" description="Nucleophile" evidence="8 10">
    <location>
        <position position="86"/>
    </location>
</feature>
<dbReference type="GO" id="GO:0004843">
    <property type="term" value="F:cysteine-type deubiquitinase activity"/>
    <property type="evidence" value="ECO:0007669"/>
    <property type="project" value="UniProtKB-UniRule"/>
</dbReference>
<dbReference type="InterPro" id="IPR038765">
    <property type="entry name" value="Papain-like_cys_pep_sf"/>
</dbReference>
<feature type="domain" description="UCH catalytic" evidence="14">
    <location>
        <begin position="5"/>
        <end position="223"/>
    </location>
</feature>
<feature type="region of interest" description="Disordered" evidence="13">
    <location>
        <begin position="332"/>
        <end position="356"/>
    </location>
</feature>
<dbReference type="EC" id="3.4.19.12" evidence="7 11"/>
<dbReference type="InterPro" id="IPR036959">
    <property type="entry name" value="Peptidase_C12_UCH_sf"/>
</dbReference>
<protein>
    <recommendedName>
        <fullName evidence="7 11">Ubiquitin carboxyl-terminal hydrolase</fullName>
        <ecNumber evidence="7 11">3.4.19.12</ecNumber>
    </recommendedName>
</protein>
<dbReference type="Pfam" id="PF18031">
    <property type="entry name" value="UCH_C"/>
    <property type="match status" value="1"/>
</dbReference>
<keyword evidence="16" id="KW-1185">Reference proteome</keyword>
<proteinExistence type="inferred from homology"/>
<evidence type="ECO:0000256" key="4">
    <source>
        <dbReference type="ARBA" id="ARBA00022786"/>
    </source>
</evidence>
<organism evidence="15 16">
    <name type="scientific">Geodia barretti</name>
    <name type="common">Barrett's horny sponge</name>
    <dbReference type="NCBI Taxonomy" id="519541"/>
    <lineage>
        <taxon>Eukaryota</taxon>
        <taxon>Metazoa</taxon>
        <taxon>Porifera</taxon>
        <taxon>Demospongiae</taxon>
        <taxon>Heteroscleromorpha</taxon>
        <taxon>Tetractinellida</taxon>
        <taxon>Astrophorina</taxon>
        <taxon>Geodiidae</taxon>
        <taxon>Geodia</taxon>
    </lineage>
</organism>
<evidence type="ECO:0000256" key="9">
    <source>
        <dbReference type="PIRSR" id="PIRSR038120-2"/>
    </source>
</evidence>
<evidence type="ECO:0000256" key="12">
    <source>
        <dbReference type="SAM" id="Coils"/>
    </source>
</evidence>
<keyword evidence="5 7" id="KW-0378">Hydrolase</keyword>
<sequence>MSAGDWCLVESDPGVFTELIREFGVQGAQVEEVWSLDEQSFENLKPVHGLIFLYKWRSEEPAQGSVVQDSRLEDIFFAKQVIKNACATLAILNLLLNTSHPDVTLGSTLSEFKEFTLPLDPSSRGLAVTNSDHIRKAHNSFSRQQMFEFDEQLAKKDDDVFHFVAYVEVKGRLYELDGLKEGPVDLGKCDEGDWLKTVKPVLDQRIQSYTAGEIHFNLMAIVTDRKMQLERQITLSESQRDMAAKRIEALIAGEVAMEDSSGLPSDPAELQTVIEEAETQLASLQEKMAEETSKLERYKLENIRRKHNYLPLIMELLKILARRGQLVPLVEQAKRKKQQQREQKEKKNTASAETAK</sequence>
<feature type="site" description="Transition state stabilizer" evidence="10">
    <location>
        <position position="80"/>
    </location>
</feature>
<dbReference type="Proteomes" id="UP001174909">
    <property type="component" value="Unassembled WGS sequence"/>
</dbReference>
<dbReference type="Gene3D" id="3.40.532.10">
    <property type="entry name" value="Peptidase C12, ubiquitin carboxyl-terminal hydrolase"/>
    <property type="match status" value="1"/>
</dbReference>
<evidence type="ECO:0000256" key="1">
    <source>
        <dbReference type="ARBA" id="ARBA00000707"/>
    </source>
</evidence>
<reference evidence="15" key="1">
    <citation type="submission" date="2023-03" db="EMBL/GenBank/DDBJ databases">
        <authorList>
            <person name="Steffen K."/>
            <person name="Cardenas P."/>
        </authorList>
    </citation>
    <scope>NUCLEOTIDE SEQUENCE</scope>
</reference>
<comment type="caution">
    <text evidence="15">The sequence shown here is derived from an EMBL/GenBank/DDBJ whole genome shotgun (WGS) entry which is preliminary data.</text>
</comment>
<dbReference type="Gene3D" id="1.20.58.860">
    <property type="match status" value="1"/>
</dbReference>
<evidence type="ECO:0000256" key="7">
    <source>
        <dbReference type="PIRNR" id="PIRNR038120"/>
    </source>
</evidence>
<evidence type="ECO:0000256" key="3">
    <source>
        <dbReference type="ARBA" id="ARBA00022670"/>
    </source>
</evidence>
<name>A0AA35WQC4_GEOBA</name>
<comment type="similarity">
    <text evidence="2 7 10 11">Belongs to the peptidase C12 family.</text>
</comment>
<feature type="compositionally biased region" description="Basic and acidic residues" evidence="13">
    <location>
        <begin position="339"/>
        <end position="348"/>
    </location>
</feature>
<evidence type="ECO:0000256" key="10">
    <source>
        <dbReference type="PROSITE-ProRule" id="PRU01393"/>
    </source>
</evidence>
<dbReference type="PROSITE" id="PS52049">
    <property type="entry name" value="ULD"/>
    <property type="match status" value="1"/>
</dbReference>
<feature type="coiled-coil region" evidence="12">
    <location>
        <begin position="267"/>
        <end position="301"/>
    </location>
</feature>
<evidence type="ECO:0000259" key="14">
    <source>
        <dbReference type="PROSITE" id="PS52048"/>
    </source>
</evidence>
<feature type="active site" description="Proton donor" evidence="8 10">
    <location>
        <position position="162"/>
    </location>
</feature>
<dbReference type="EMBL" id="CASHTH010001979">
    <property type="protein sequence ID" value="CAI8022780.1"/>
    <property type="molecule type" value="Genomic_DNA"/>
</dbReference>
<dbReference type="InterPro" id="IPR041507">
    <property type="entry name" value="UCH_C"/>
</dbReference>
<evidence type="ECO:0000256" key="6">
    <source>
        <dbReference type="ARBA" id="ARBA00022807"/>
    </source>
</evidence>
<keyword evidence="12" id="KW-0175">Coiled coil</keyword>
<keyword evidence="3 7" id="KW-0645">Protease</keyword>
<evidence type="ECO:0000313" key="15">
    <source>
        <dbReference type="EMBL" id="CAI8022780.1"/>
    </source>
</evidence>
<dbReference type="CDD" id="cd09617">
    <property type="entry name" value="Peptidase_C12_UCH37_BAP1"/>
    <property type="match status" value="1"/>
</dbReference>
<feature type="site" description="Important for enzyme activity" evidence="9 10">
    <location>
        <position position="177"/>
    </location>
</feature>
<dbReference type="PROSITE" id="PS52048">
    <property type="entry name" value="UCH_DOMAIN"/>
    <property type="match status" value="1"/>
</dbReference>
<dbReference type="PRINTS" id="PR00707">
    <property type="entry name" value="UBCTHYDRLASE"/>
</dbReference>
<dbReference type="PANTHER" id="PTHR10589:SF16">
    <property type="entry name" value="UBIQUITIN CARBOXYL-TERMINAL HYDROLASE ISOZYME L5"/>
    <property type="match status" value="1"/>
</dbReference>
<dbReference type="SUPFAM" id="SSF54001">
    <property type="entry name" value="Cysteine proteinases"/>
    <property type="match status" value="1"/>
</dbReference>
<gene>
    <name evidence="15" type="ORF">GBAR_LOCUS13343</name>
</gene>
<dbReference type="GO" id="GO:0005737">
    <property type="term" value="C:cytoplasm"/>
    <property type="evidence" value="ECO:0007669"/>
    <property type="project" value="TreeGrafter"/>
</dbReference>
<evidence type="ECO:0000256" key="2">
    <source>
        <dbReference type="ARBA" id="ARBA00009326"/>
    </source>
</evidence>
<dbReference type="InterPro" id="IPR001578">
    <property type="entry name" value="Peptidase_C12_UCH"/>
</dbReference>
<evidence type="ECO:0000313" key="16">
    <source>
        <dbReference type="Proteomes" id="UP001174909"/>
    </source>
</evidence>
<evidence type="ECO:0000256" key="13">
    <source>
        <dbReference type="SAM" id="MobiDB-lite"/>
    </source>
</evidence>